<evidence type="ECO:0000256" key="6">
    <source>
        <dbReference type="ARBA" id="ARBA00022692"/>
    </source>
</evidence>
<evidence type="ECO:0000256" key="11">
    <source>
        <dbReference type="ARBA" id="ARBA00023136"/>
    </source>
</evidence>
<evidence type="ECO:0000256" key="1">
    <source>
        <dbReference type="ARBA" id="ARBA00002205"/>
    </source>
</evidence>
<evidence type="ECO:0000256" key="12">
    <source>
        <dbReference type="ARBA" id="ARBA00023180"/>
    </source>
</evidence>
<comment type="similarity">
    <text evidence="3">Belongs to the SOP4 family.</text>
</comment>
<keyword evidence="5" id="KW-0813">Transport</keyword>
<name>A0A8J2T5X1_ZYGB2</name>
<keyword evidence="7 13" id="KW-0732">Signal</keyword>
<comment type="function">
    <text evidence="1">Involved in the export of PMA1, possibly through the monitoring or assisting of PMA1 folding and acquisition of competence to enter vesicles.</text>
</comment>
<comment type="subcellular location">
    <subcellularLocation>
        <location evidence="2">Endoplasmic reticulum membrane</location>
        <topology evidence="2">Single-pass type I membrane protein</topology>
    </subcellularLocation>
</comment>
<evidence type="ECO:0000313" key="14">
    <source>
        <dbReference type="EMBL" id="CDF88855.1"/>
    </source>
</evidence>
<dbReference type="GO" id="GO:0005789">
    <property type="term" value="C:endoplasmic reticulum membrane"/>
    <property type="evidence" value="ECO:0007669"/>
    <property type="project" value="UniProtKB-SubCell"/>
</dbReference>
<sequence length="231" mass="26224">MQLLCLISLVWGCLSLACAVTVKGRFDVDAINITGVTWSKSFFELYQVGNYTGLPYRAQAQLKNDEGDFEFKGLPVNPGINETTHFVLYSSSIDFNLKPNRVLVELISQDENGENVQINAYRNIFGKEYFPSSDIAHPEKLDKIEMDGYIPITLIQMAPIRAYYENRNTGMFQSGPLASIMDSKWKQAGLITAATLMIFPYILEKLDPETAKAVSEEKLRKQREKYQIKED</sequence>
<keyword evidence="9" id="KW-0653">Protein transport</keyword>
<keyword evidence="6" id="KW-0812">Transmembrane</keyword>
<evidence type="ECO:0000256" key="8">
    <source>
        <dbReference type="ARBA" id="ARBA00022824"/>
    </source>
</evidence>
<protein>
    <recommendedName>
        <fullName evidence="4">Protein SOP4</fullName>
    </recommendedName>
</protein>
<evidence type="ECO:0000256" key="2">
    <source>
        <dbReference type="ARBA" id="ARBA00004115"/>
    </source>
</evidence>
<accession>A0A8J2T5X1</accession>
<dbReference type="Pfam" id="PF17081">
    <property type="entry name" value="SOP4"/>
    <property type="match status" value="1"/>
</dbReference>
<evidence type="ECO:0000256" key="9">
    <source>
        <dbReference type="ARBA" id="ARBA00022927"/>
    </source>
</evidence>
<evidence type="ECO:0000256" key="5">
    <source>
        <dbReference type="ARBA" id="ARBA00022448"/>
    </source>
</evidence>
<dbReference type="Proteomes" id="UP000019375">
    <property type="component" value="Unassembled WGS sequence"/>
</dbReference>
<keyword evidence="11" id="KW-0472">Membrane</keyword>
<evidence type="ECO:0000256" key="13">
    <source>
        <dbReference type="SAM" id="SignalP"/>
    </source>
</evidence>
<dbReference type="InterPro" id="IPR031395">
    <property type="entry name" value="Sop4"/>
</dbReference>
<gene>
    <name evidence="14" type="ORF">BN860_03466g</name>
</gene>
<evidence type="ECO:0000256" key="4">
    <source>
        <dbReference type="ARBA" id="ARBA00020106"/>
    </source>
</evidence>
<feature type="signal peptide" evidence="13">
    <location>
        <begin position="1"/>
        <end position="19"/>
    </location>
</feature>
<keyword evidence="10" id="KW-1133">Transmembrane helix</keyword>
<feature type="chain" id="PRO_5035185422" description="Protein SOP4" evidence="13">
    <location>
        <begin position="20"/>
        <end position="231"/>
    </location>
</feature>
<keyword evidence="8" id="KW-0256">Endoplasmic reticulum</keyword>
<evidence type="ECO:0000256" key="10">
    <source>
        <dbReference type="ARBA" id="ARBA00022989"/>
    </source>
</evidence>
<evidence type="ECO:0000313" key="15">
    <source>
        <dbReference type="Proteomes" id="UP000019375"/>
    </source>
</evidence>
<keyword evidence="15" id="KW-1185">Reference proteome</keyword>
<evidence type="ECO:0000256" key="3">
    <source>
        <dbReference type="ARBA" id="ARBA00007486"/>
    </source>
</evidence>
<reference evidence="15" key="1">
    <citation type="journal article" date="2013" name="Genome Announc.">
        <title>Genome sequence of the food spoilage yeast Zygosaccharomyces bailii CLIB 213(T).</title>
        <authorList>
            <person name="Galeote V."/>
            <person name="Bigey F."/>
            <person name="Devillers H."/>
            <person name="Neuveglise C."/>
            <person name="Dequin S."/>
        </authorList>
    </citation>
    <scope>NUCLEOTIDE SEQUENCE [LARGE SCALE GENOMIC DNA]</scope>
    <source>
        <strain evidence="15">CLIB 213 / ATCC 58445 / CBS 680 / CCRC 21525 / NBRC 1098 / NCYC 1416 / NRRL Y-2227</strain>
    </source>
</reference>
<dbReference type="OrthoDB" id="27095at2759"/>
<dbReference type="EMBL" id="HG316456">
    <property type="protein sequence ID" value="CDF88855.1"/>
    <property type="molecule type" value="Genomic_DNA"/>
</dbReference>
<dbReference type="AlphaFoldDB" id="A0A8J2T5X1"/>
<evidence type="ECO:0000256" key="7">
    <source>
        <dbReference type="ARBA" id="ARBA00022729"/>
    </source>
</evidence>
<proteinExistence type="inferred from homology"/>
<dbReference type="GO" id="GO:0015031">
    <property type="term" value="P:protein transport"/>
    <property type="evidence" value="ECO:0007669"/>
    <property type="project" value="UniProtKB-KW"/>
</dbReference>
<keyword evidence="12" id="KW-0325">Glycoprotein</keyword>
<organism evidence="14 15">
    <name type="scientific">Zygosaccharomyces bailii (strain CLIB 213 / ATCC 58445 / CBS 680 / BCRC 21525 / NBRC 1098 / NCYC 1416 / NRRL Y-2227)</name>
    <dbReference type="NCBI Taxonomy" id="1333698"/>
    <lineage>
        <taxon>Eukaryota</taxon>
        <taxon>Fungi</taxon>
        <taxon>Dikarya</taxon>
        <taxon>Ascomycota</taxon>
        <taxon>Saccharomycotina</taxon>
        <taxon>Saccharomycetes</taxon>
        <taxon>Saccharomycetales</taxon>
        <taxon>Saccharomycetaceae</taxon>
        <taxon>Zygosaccharomyces</taxon>
    </lineage>
</organism>